<dbReference type="eggNOG" id="COG1619">
    <property type="taxonomic scope" value="Bacteria"/>
</dbReference>
<evidence type="ECO:0000256" key="12">
    <source>
        <dbReference type="SAM" id="MobiDB-lite"/>
    </source>
</evidence>
<reference evidence="14 15" key="1">
    <citation type="journal article" date="2014" name="BMC Microbiol.">
        <title>The oxygen-independent metabolism of cyclic monoterpenes in Castellaniella defragrans 65Phen.</title>
        <authorList>
            <person name="Petasch J."/>
            <person name="Disch E.M."/>
            <person name="Markert S."/>
            <person name="Becher D."/>
            <person name="Schweder T."/>
            <person name="Huttel B."/>
            <person name="Reinhardt R."/>
            <person name="Harder J."/>
        </authorList>
    </citation>
    <scope>NUCLEOTIDE SEQUENCE [LARGE SCALE GENOMIC DNA]</scope>
    <source>
        <strain evidence="14">65Phen</strain>
    </source>
</reference>
<keyword evidence="8" id="KW-0720">Serine protease</keyword>
<dbReference type="PANTHER" id="PTHR30237:SF2">
    <property type="entry name" value="MUREIN TETRAPEPTIDE CARBOXYPEPTIDASE"/>
    <property type="match status" value="1"/>
</dbReference>
<feature type="domain" description="CMP/dCMP-type deaminase" evidence="13">
    <location>
        <begin position="21"/>
        <end position="149"/>
    </location>
</feature>
<feature type="active site" description="Proton donor" evidence="11">
    <location>
        <position position="75"/>
    </location>
</feature>
<keyword evidence="6 11" id="KW-0479">Metal-binding</keyword>
<organism evidence="14 15">
    <name type="scientific">Castellaniella defragrans (strain DSM 12143 / CCUG 39792 / 65Phen)</name>
    <name type="common">Alcaligenes defragrans</name>
    <dbReference type="NCBI Taxonomy" id="1437824"/>
    <lineage>
        <taxon>Bacteria</taxon>
        <taxon>Pseudomonadati</taxon>
        <taxon>Pseudomonadota</taxon>
        <taxon>Betaproteobacteria</taxon>
        <taxon>Burkholderiales</taxon>
        <taxon>Alcaligenaceae</taxon>
        <taxon>Castellaniella</taxon>
    </lineage>
</organism>
<dbReference type="AlphaFoldDB" id="W8WXC2"/>
<dbReference type="HAMAP" id="MF_00972">
    <property type="entry name" value="tRNA_aden_deaminase"/>
    <property type="match status" value="1"/>
</dbReference>
<keyword evidence="9 11" id="KW-0862">Zinc</keyword>
<accession>W8WXC2</accession>
<dbReference type="Pfam" id="PF02016">
    <property type="entry name" value="Peptidase_S66"/>
    <property type="match status" value="1"/>
</dbReference>
<feature type="binding site" evidence="11">
    <location>
        <position position="73"/>
    </location>
    <ligand>
        <name>Zn(2+)</name>
        <dbReference type="ChEBI" id="CHEBI:29105"/>
        <note>catalytic</note>
    </ligand>
</feature>
<evidence type="ECO:0000256" key="8">
    <source>
        <dbReference type="ARBA" id="ARBA00022825"/>
    </source>
</evidence>
<dbReference type="Pfam" id="PF00383">
    <property type="entry name" value="dCMP_cyt_deam_1"/>
    <property type="match status" value="1"/>
</dbReference>
<dbReference type="GO" id="GO:0004180">
    <property type="term" value="F:carboxypeptidase activity"/>
    <property type="evidence" value="ECO:0007669"/>
    <property type="project" value="UniProtKB-KW"/>
</dbReference>
<evidence type="ECO:0000256" key="5">
    <source>
        <dbReference type="ARBA" id="ARBA00022694"/>
    </source>
</evidence>
<feature type="binding site" evidence="11">
    <location>
        <position position="103"/>
    </location>
    <ligand>
        <name>Zn(2+)</name>
        <dbReference type="ChEBI" id="CHEBI:29105"/>
        <note>catalytic</note>
    </ligand>
</feature>
<dbReference type="InterPro" id="IPR027461">
    <property type="entry name" value="Carboxypeptidase_A_C_sf"/>
</dbReference>
<dbReference type="SUPFAM" id="SSF52317">
    <property type="entry name" value="Class I glutamine amidotransferase-like"/>
    <property type="match status" value="1"/>
</dbReference>
<dbReference type="OrthoDB" id="9807329at2"/>
<keyword evidence="3 14" id="KW-0121">Carboxypeptidase</keyword>
<dbReference type="SUPFAM" id="SSF53927">
    <property type="entry name" value="Cytidine deaminase-like"/>
    <property type="match status" value="1"/>
</dbReference>
<protein>
    <recommendedName>
        <fullName evidence="11">tRNA-specific adenosine deaminase</fullName>
        <ecNumber evidence="11">3.5.4.33</ecNumber>
    </recommendedName>
</protein>
<evidence type="ECO:0000256" key="4">
    <source>
        <dbReference type="ARBA" id="ARBA00022670"/>
    </source>
</evidence>
<dbReference type="eggNOG" id="COG0590">
    <property type="taxonomic scope" value="Bacteria"/>
</dbReference>
<dbReference type="EMBL" id="HG916765">
    <property type="protein sequence ID" value="CDM24204.1"/>
    <property type="molecule type" value="Genomic_DNA"/>
</dbReference>
<dbReference type="Proteomes" id="UP000019805">
    <property type="component" value="Chromosome"/>
</dbReference>
<dbReference type="Pfam" id="PF17676">
    <property type="entry name" value="Peptidase_S66C"/>
    <property type="match status" value="1"/>
</dbReference>
<dbReference type="InterPro" id="IPR040449">
    <property type="entry name" value="Peptidase_S66_N"/>
</dbReference>
<comment type="catalytic activity">
    <reaction evidence="10 11">
        <text>adenosine(34) in tRNA + H2O + H(+) = inosine(34) in tRNA + NH4(+)</text>
        <dbReference type="Rhea" id="RHEA:43168"/>
        <dbReference type="Rhea" id="RHEA-COMP:10373"/>
        <dbReference type="Rhea" id="RHEA-COMP:10374"/>
        <dbReference type="ChEBI" id="CHEBI:15377"/>
        <dbReference type="ChEBI" id="CHEBI:15378"/>
        <dbReference type="ChEBI" id="CHEBI:28938"/>
        <dbReference type="ChEBI" id="CHEBI:74411"/>
        <dbReference type="ChEBI" id="CHEBI:82852"/>
        <dbReference type="EC" id="3.5.4.33"/>
    </reaction>
</comment>
<dbReference type="PROSITE" id="PS00903">
    <property type="entry name" value="CYT_DCMP_DEAMINASES_1"/>
    <property type="match status" value="1"/>
</dbReference>
<dbReference type="GO" id="GO:0002100">
    <property type="term" value="P:tRNA wobble adenosine to inosine editing"/>
    <property type="evidence" value="ECO:0007669"/>
    <property type="project" value="UniProtKB-UniRule"/>
</dbReference>
<dbReference type="NCBIfam" id="NF008113">
    <property type="entry name" value="PRK10860.1"/>
    <property type="match status" value="1"/>
</dbReference>
<dbReference type="CDD" id="cd07025">
    <property type="entry name" value="Peptidase_S66"/>
    <property type="match status" value="1"/>
</dbReference>
<comment type="cofactor">
    <cofactor evidence="11">
        <name>Zn(2+)</name>
        <dbReference type="ChEBI" id="CHEBI:29105"/>
    </cofactor>
    <text evidence="11">Binds 1 zinc ion per subunit.</text>
</comment>
<dbReference type="GO" id="GO:0008236">
    <property type="term" value="F:serine-type peptidase activity"/>
    <property type="evidence" value="ECO:0007669"/>
    <property type="project" value="UniProtKB-KW"/>
</dbReference>
<keyword evidence="15" id="KW-1185">Reference proteome</keyword>
<evidence type="ECO:0000256" key="2">
    <source>
        <dbReference type="ARBA" id="ARBA00010669"/>
    </source>
</evidence>
<dbReference type="Gene3D" id="3.50.30.60">
    <property type="entry name" value="LD-carboxypeptidase A C-terminal domain-like"/>
    <property type="match status" value="1"/>
</dbReference>
<proteinExistence type="inferred from homology"/>
<comment type="similarity">
    <text evidence="2">Belongs to the cytidine and deoxycytidylate deaminase family. ADAT2 subfamily.</text>
</comment>
<dbReference type="SUPFAM" id="SSF141986">
    <property type="entry name" value="LD-carboxypeptidase A C-terminal domain-like"/>
    <property type="match status" value="1"/>
</dbReference>
<dbReference type="PROSITE" id="PS51747">
    <property type="entry name" value="CYT_DCMP_DEAMINASES_2"/>
    <property type="match status" value="1"/>
</dbReference>
<dbReference type="Gene3D" id="3.40.140.10">
    <property type="entry name" value="Cytidine Deaminase, domain 2"/>
    <property type="match status" value="1"/>
</dbReference>
<dbReference type="InterPro" id="IPR003507">
    <property type="entry name" value="S66_fam"/>
</dbReference>
<dbReference type="InterPro" id="IPR040921">
    <property type="entry name" value="Peptidase_S66C"/>
</dbReference>
<evidence type="ECO:0000256" key="7">
    <source>
        <dbReference type="ARBA" id="ARBA00022801"/>
    </source>
</evidence>
<gene>
    <name evidence="11" type="primary">tadA</name>
    <name evidence="14" type="ORF">BN940_08706</name>
</gene>
<dbReference type="InterPro" id="IPR028883">
    <property type="entry name" value="tRNA_aden_deaminase"/>
</dbReference>
<dbReference type="InterPro" id="IPR002125">
    <property type="entry name" value="CMP_dCMP_dom"/>
</dbReference>
<dbReference type="GO" id="GO:0006508">
    <property type="term" value="P:proteolysis"/>
    <property type="evidence" value="ECO:0007669"/>
    <property type="project" value="UniProtKB-KW"/>
</dbReference>
<dbReference type="InterPro" id="IPR016192">
    <property type="entry name" value="APOBEC/CMP_deaminase_Zn-bd"/>
</dbReference>
<dbReference type="InterPro" id="IPR027478">
    <property type="entry name" value="LdcA_N"/>
</dbReference>
<name>W8WXC2_CASD6</name>
<dbReference type="EC" id="3.5.4.33" evidence="11"/>
<keyword evidence="5 11" id="KW-0819">tRNA processing</keyword>
<evidence type="ECO:0000256" key="11">
    <source>
        <dbReference type="HAMAP-Rule" id="MF_00972"/>
    </source>
</evidence>
<sequence length="588" mass="61324">MAESRPVRLAAAPSADAADLLDDDGAMALALEQARLAAEQGEVPVGAVVLDATGHLLATGHNRTILDRDPTAHAEVVALRAAARRLDNYRLTGARLFVTLEPCAMCLGAMFHARLAEIVYGAPDPKTGACGGVVDLSVQPRLNHHARVRGGVGAQACGDLLRDFFRARRAAGRAARAQAATAPASASFVPASSASASFVPASAAPASSLPASAAPAAPATLTASAAPASFSEAPEADAPLLRNSLSMPKQKPASAAPASPAPHPASHPAAGGEHTHLVCADPDCGAHGVHEQPSGIYLISPSGAVADPAALDLAVERLRALGFRVAVDRTALAVHERFAGTDRQRLAAIQRALKQKHPVVMATRGGYGLSRLLPQIDWRAVADSGKTFIGQSDFTAFNLALLARTGAVSLAGPTAVFDFGGKKVDDLTQALFQETLSGELEILSFESPGADPVDARGILWGGNLAMVASLVGTPYLPDVQGGILFLEDVSEHPFRIERMLTQLWHAGVLEKQHAIVLGQFTDYRLAPHDNGYDLDAVVRWLRKTVRVPVITGLPYGHVKVKATLPVGAPVGIATEDGMAHLVLREHGH</sequence>
<evidence type="ECO:0000256" key="9">
    <source>
        <dbReference type="ARBA" id="ARBA00022833"/>
    </source>
</evidence>
<evidence type="ECO:0000256" key="3">
    <source>
        <dbReference type="ARBA" id="ARBA00022645"/>
    </source>
</evidence>
<dbReference type="HOGENOM" id="CLU_463601_0_0_4"/>
<evidence type="ECO:0000256" key="10">
    <source>
        <dbReference type="ARBA" id="ARBA00048045"/>
    </source>
</evidence>
<feature type="binding site" evidence="11">
    <location>
        <position position="106"/>
    </location>
    <ligand>
        <name>Zn(2+)</name>
        <dbReference type="ChEBI" id="CHEBI:29105"/>
        <note>catalytic</note>
    </ligand>
</feature>
<dbReference type="GO" id="GO:0052717">
    <property type="term" value="F:tRNA-specific adenosine-34 deaminase activity"/>
    <property type="evidence" value="ECO:0007669"/>
    <property type="project" value="UniProtKB-UniRule"/>
</dbReference>
<dbReference type="PANTHER" id="PTHR30237">
    <property type="entry name" value="MURAMOYLTETRAPEPTIDE CARBOXYPEPTIDASE"/>
    <property type="match status" value="1"/>
</dbReference>
<evidence type="ECO:0000313" key="14">
    <source>
        <dbReference type="EMBL" id="CDM24204.1"/>
    </source>
</evidence>
<dbReference type="GO" id="GO:0008270">
    <property type="term" value="F:zinc ion binding"/>
    <property type="evidence" value="ECO:0007669"/>
    <property type="project" value="UniProtKB-UniRule"/>
</dbReference>
<dbReference type="PATRIC" id="fig|1437824.5.peg.1720"/>
<dbReference type="InterPro" id="IPR016193">
    <property type="entry name" value="Cytidine_deaminase-like"/>
</dbReference>
<dbReference type="Gene3D" id="3.40.50.10740">
    <property type="entry name" value="Class I glutamine amidotransferase-like"/>
    <property type="match status" value="1"/>
</dbReference>
<comment type="subunit">
    <text evidence="11">Homodimer.</text>
</comment>
<evidence type="ECO:0000256" key="6">
    <source>
        <dbReference type="ARBA" id="ARBA00022723"/>
    </source>
</evidence>
<dbReference type="InterPro" id="IPR029062">
    <property type="entry name" value="Class_I_gatase-like"/>
</dbReference>
<dbReference type="CDD" id="cd01285">
    <property type="entry name" value="nucleoside_deaminase"/>
    <property type="match status" value="1"/>
</dbReference>
<evidence type="ECO:0000313" key="15">
    <source>
        <dbReference type="Proteomes" id="UP000019805"/>
    </source>
</evidence>
<keyword evidence="4" id="KW-0645">Protease</keyword>
<keyword evidence="7 11" id="KW-0378">Hydrolase</keyword>
<comment type="function">
    <text evidence="11">Catalyzes the deamination of adenosine to inosine at the wobble position 34 of tRNA(Arg2).</text>
</comment>
<dbReference type="STRING" id="1437824.BN940_08706"/>
<evidence type="ECO:0000256" key="1">
    <source>
        <dbReference type="ARBA" id="ARBA00010233"/>
    </source>
</evidence>
<feature type="region of interest" description="Disordered" evidence="12">
    <location>
        <begin position="248"/>
        <end position="274"/>
    </location>
</feature>
<evidence type="ECO:0000259" key="13">
    <source>
        <dbReference type="PROSITE" id="PS51747"/>
    </source>
</evidence>
<comment type="similarity">
    <text evidence="1">Belongs to the peptidase S66 family.</text>
</comment>
<dbReference type="KEGG" id="cdn:BN940_08706"/>